<gene>
    <name evidence="7" type="ORF">IRJ41_016037</name>
</gene>
<evidence type="ECO:0000313" key="7">
    <source>
        <dbReference type="EMBL" id="KAI7798971.1"/>
    </source>
</evidence>
<dbReference type="AlphaFoldDB" id="A0A9W7TLN9"/>
<dbReference type="PANTHER" id="PTHR32341:SF10">
    <property type="entry name" value="INTERFERON-INDUCIBLE GTPASE 5"/>
    <property type="match status" value="1"/>
</dbReference>
<organism evidence="7 8">
    <name type="scientific">Triplophysa rosa</name>
    <name type="common">Cave loach</name>
    <dbReference type="NCBI Taxonomy" id="992332"/>
    <lineage>
        <taxon>Eukaryota</taxon>
        <taxon>Metazoa</taxon>
        <taxon>Chordata</taxon>
        <taxon>Craniata</taxon>
        <taxon>Vertebrata</taxon>
        <taxon>Euteleostomi</taxon>
        <taxon>Actinopterygii</taxon>
        <taxon>Neopterygii</taxon>
        <taxon>Teleostei</taxon>
        <taxon>Ostariophysi</taxon>
        <taxon>Cypriniformes</taxon>
        <taxon>Nemacheilidae</taxon>
        <taxon>Triplophysa</taxon>
    </lineage>
</organism>
<dbReference type="PROSITE" id="PS51716">
    <property type="entry name" value="G_IRG"/>
    <property type="match status" value="1"/>
</dbReference>
<keyword evidence="5" id="KW-1133">Transmembrane helix</keyword>
<dbReference type="GO" id="GO:0016787">
    <property type="term" value="F:hydrolase activity"/>
    <property type="evidence" value="ECO:0007669"/>
    <property type="project" value="UniProtKB-KW"/>
</dbReference>
<dbReference type="InterPro" id="IPR051515">
    <property type="entry name" value="IRG"/>
</dbReference>
<feature type="non-terminal residue" evidence="7">
    <location>
        <position position="396"/>
    </location>
</feature>
<feature type="domain" description="IRG-type G" evidence="6">
    <location>
        <begin position="41"/>
        <end position="222"/>
    </location>
</feature>
<dbReference type="FunFam" id="3.40.50.300:FF:000541">
    <property type="entry name" value="Immunity related GTPase M"/>
    <property type="match status" value="1"/>
</dbReference>
<evidence type="ECO:0000256" key="5">
    <source>
        <dbReference type="SAM" id="Phobius"/>
    </source>
</evidence>
<evidence type="ECO:0000256" key="4">
    <source>
        <dbReference type="ARBA" id="ARBA00023134"/>
    </source>
</evidence>
<dbReference type="GO" id="GO:0016020">
    <property type="term" value="C:membrane"/>
    <property type="evidence" value="ECO:0007669"/>
    <property type="project" value="InterPro"/>
</dbReference>
<dbReference type="GO" id="GO:0005525">
    <property type="term" value="F:GTP binding"/>
    <property type="evidence" value="ECO:0007669"/>
    <property type="project" value="UniProtKB-KW"/>
</dbReference>
<dbReference type="EMBL" id="JAFHDT010000016">
    <property type="protein sequence ID" value="KAI7798971.1"/>
    <property type="molecule type" value="Genomic_DNA"/>
</dbReference>
<keyword evidence="5" id="KW-0812">Transmembrane</keyword>
<dbReference type="Proteomes" id="UP001059041">
    <property type="component" value="Linkage Group LG16"/>
</dbReference>
<evidence type="ECO:0000256" key="3">
    <source>
        <dbReference type="ARBA" id="ARBA00022801"/>
    </source>
</evidence>
<evidence type="ECO:0000256" key="1">
    <source>
        <dbReference type="ARBA" id="ARBA00005429"/>
    </source>
</evidence>
<reference evidence="7" key="1">
    <citation type="submission" date="2021-02" db="EMBL/GenBank/DDBJ databases">
        <title>Comparative genomics reveals that relaxation of natural selection precedes convergent phenotypic evolution of cavefish.</title>
        <authorList>
            <person name="Peng Z."/>
        </authorList>
    </citation>
    <scope>NUCLEOTIDE SEQUENCE</scope>
    <source>
        <tissue evidence="7">Muscle</tissue>
    </source>
</reference>
<feature type="transmembrane region" description="Helical" evidence="5">
    <location>
        <begin position="349"/>
        <end position="369"/>
    </location>
</feature>
<keyword evidence="3" id="KW-0378">Hydrolase</keyword>
<sequence>DEEFCIIGQEELDEIKEALSTQDMPTAITKIKNVLEQQDRVELNIGVTGESGSGKSSFVNAFRGIGDEEKGSAQTGPVETTMQTQVYLHPKYENVKVWDLPGIGTPNFKANEYLEQVQFERYDFFIIIASDRFRECHTQLAKEIMRMGKKFYFVRSKIDSNILAESRKKSFDQEKTLNTIREDCETGLKEIGGMDDPVVFLISSCDLSKYDFNLLHERMEKELPQHKRHVLILTLPNITLEINERKKEALKKDIFNVAFLSACVAAVPVPGLSIAVDLSIISLQIRKYLNAFGLDKKSLKILCEQSGQTMETLENLITSVWYKGLLTGSLLSKLLDSTLLVSEDAVERAFSIIPFIGSLVAGGLSFVTVKLMLNKAIDDIAEDARKVLMAAFKNLE</sequence>
<feature type="transmembrane region" description="Helical" evidence="5">
    <location>
        <begin position="254"/>
        <end position="276"/>
    </location>
</feature>
<dbReference type="InterPro" id="IPR030385">
    <property type="entry name" value="G_IRG_dom"/>
</dbReference>
<dbReference type="Pfam" id="PF05049">
    <property type="entry name" value="IIGP"/>
    <property type="match status" value="1"/>
</dbReference>
<dbReference type="InterPro" id="IPR027417">
    <property type="entry name" value="P-loop_NTPase"/>
</dbReference>
<keyword evidence="8" id="KW-1185">Reference proteome</keyword>
<accession>A0A9W7TLN9</accession>
<dbReference type="InterPro" id="IPR007743">
    <property type="entry name" value="Immunity-related_GTPase-like"/>
</dbReference>
<keyword evidence="5" id="KW-0472">Membrane</keyword>
<evidence type="ECO:0000259" key="6">
    <source>
        <dbReference type="PROSITE" id="PS51716"/>
    </source>
</evidence>
<proteinExistence type="inferred from homology"/>
<dbReference type="SUPFAM" id="SSF52540">
    <property type="entry name" value="P-loop containing nucleoside triphosphate hydrolases"/>
    <property type="match status" value="1"/>
</dbReference>
<evidence type="ECO:0000313" key="8">
    <source>
        <dbReference type="Proteomes" id="UP001059041"/>
    </source>
</evidence>
<dbReference type="Gene3D" id="3.40.50.300">
    <property type="entry name" value="P-loop containing nucleotide triphosphate hydrolases"/>
    <property type="match status" value="1"/>
</dbReference>
<keyword evidence="2" id="KW-0547">Nucleotide-binding</keyword>
<dbReference type="PANTHER" id="PTHR32341">
    <property type="entry name" value="INTERFERON-INDUCIBLE GTPASE"/>
    <property type="match status" value="1"/>
</dbReference>
<name>A0A9W7TLN9_TRIRA</name>
<comment type="caution">
    <text evidence="7">The sequence shown here is derived from an EMBL/GenBank/DDBJ whole genome shotgun (WGS) entry which is preliminary data.</text>
</comment>
<protein>
    <submittedName>
        <fullName evidence="7">Immunity-related GTPase family</fullName>
    </submittedName>
</protein>
<comment type="similarity">
    <text evidence="1">Belongs to the TRAFAC class dynamin-like GTPase superfamily. IRG family.</text>
</comment>
<evidence type="ECO:0000256" key="2">
    <source>
        <dbReference type="ARBA" id="ARBA00022741"/>
    </source>
</evidence>
<keyword evidence="4" id="KW-0342">GTP-binding</keyword>